<dbReference type="GO" id="GO:0004040">
    <property type="term" value="F:amidase activity"/>
    <property type="evidence" value="ECO:0007669"/>
    <property type="project" value="UniProtKB-EC"/>
</dbReference>
<keyword evidence="3" id="KW-1185">Reference proteome</keyword>
<feature type="domain" description="Amidase" evidence="1">
    <location>
        <begin position="9"/>
        <end position="358"/>
    </location>
</feature>
<dbReference type="AlphaFoldDB" id="A0A7W6PTX7"/>
<dbReference type="InterPro" id="IPR020556">
    <property type="entry name" value="Amidase_CS"/>
</dbReference>
<dbReference type="InterPro" id="IPR023631">
    <property type="entry name" value="Amidase_dom"/>
</dbReference>
<accession>A0A7W6PTX7</accession>
<dbReference type="Pfam" id="PF01425">
    <property type="entry name" value="Amidase"/>
    <property type="match status" value="1"/>
</dbReference>
<dbReference type="InterPro" id="IPR036928">
    <property type="entry name" value="AS_sf"/>
</dbReference>
<keyword evidence="2" id="KW-0378">Hydrolase</keyword>
<dbReference type="PANTHER" id="PTHR46310:SF7">
    <property type="entry name" value="AMIDASE 1"/>
    <property type="match status" value="1"/>
</dbReference>
<proteinExistence type="predicted"/>
<reference evidence="2 3" key="1">
    <citation type="submission" date="2020-08" db="EMBL/GenBank/DDBJ databases">
        <title>Genomic Encyclopedia of Type Strains, Phase IV (KMG-IV): sequencing the most valuable type-strain genomes for metagenomic binning, comparative biology and taxonomic classification.</title>
        <authorList>
            <person name="Goeker M."/>
        </authorList>
    </citation>
    <scope>NUCLEOTIDE SEQUENCE [LARGE SCALE GENOMIC DNA]</scope>
    <source>
        <strain evidence="2 3">DSM 29514</strain>
    </source>
</reference>
<dbReference type="RefSeq" id="WP_165130645.1">
    <property type="nucleotide sequence ID" value="NZ_CP049249.1"/>
</dbReference>
<sequence length="368" mass="38761">MSAFLEKFDVGPPDGLRVAVKDTIDIGGRPTRAGSRSLQNAAAAVRNAVVVDLVLKAGCRIVGKTVLHELAFGITGLNDWAGTPVNTRYPELIPGGSSSGSAVAVATGDADFALGTDTGGSIRIPAACCGIWGMKGSFGRIDRRGVFPEATTLDCLGAFAKSLPMLDRAMQIILPDYRQSKLVPRRIALLTGLADASIDHEVEACVTRSGLEVFKADLSSMSAAFSAGLKVINAETWTAVGHLVGTGLVGGDVAERLKQAANVTDAELQEAEHVRHLFAAEVDTILENADVICLPTLPIFPPTLAEARLDRTAVSLTRLVRPFNLSGHPALTMPIASTPNGPISLQIVGRRDGDEDILKLARHIFQNG</sequence>
<dbReference type="EC" id="3.5.1.4" evidence="2"/>
<evidence type="ECO:0000313" key="3">
    <source>
        <dbReference type="Proteomes" id="UP000519897"/>
    </source>
</evidence>
<dbReference type="PROSITE" id="PS00571">
    <property type="entry name" value="AMIDASES"/>
    <property type="match status" value="1"/>
</dbReference>
<dbReference type="Proteomes" id="UP000519897">
    <property type="component" value="Unassembled WGS sequence"/>
</dbReference>
<dbReference type="Gene3D" id="3.90.1300.10">
    <property type="entry name" value="Amidase signature (AS) domain"/>
    <property type="match status" value="1"/>
</dbReference>
<protein>
    <submittedName>
        <fullName evidence="2">Amidase</fullName>
        <ecNumber evidence="2">3.5.1.4</ecNumber>
    </submittedName>
</protein>
<name>A0A7W6PTX7_9HYPH</name>
<dbReference type="PANTHER" id="PTHR46310">
    <property type="entry name" value="AMIDASE 1"/>
    <property type="match status" value="1"/>
</dbReference>
<dbReference type="EMBL" id="JACIEC010000009">
    <property type="protein sequence ID" value="MBB4145647.1"/>
    <property type="molecule type" value="Genomic_DNA"/>
</dbReference>
<dbReference type="SUPFAM" id="SSF75304">
    <property type="entry name" value="Amidase signature (AS) enzymes"/>
    <property type="match status" value="1"/>
</dbReference>
<organism evidence="2 3">
    <name type="scientific">Rhizobium rhizoryzae</name>
    <dbReference type="NCBI Taxonomy" id="451876"/>
    <lineage>
        <taxon>Bacteria</taxon>
        <taxon>Pseudomonadati</taxon>
        <taxon>Pseudomonadota</taxon>
        <taxon>Alphaproteobacteria</taxon>
        <taxon>Hyphomicrobiales</taxon>
        <taxon>Rhizobiaceae</taxon>
        <taxon>Rhizobium/Agrobacterium group</taxon>
        <taxon>Rhizobium</taxon>
    </lineage>
</organism>
<evidence type="ECO:0000313" key="2">
    <source>
        <dbReference type="EMBL" id="MBB4145647.1"/>
    </source>
</evidence>
<evidence type="ECO:0000259" key="1">
    <source>
        <dbReference type="Pfam" id="PF01425"/>
    </source>
</evidence>
<gene>
    <name evidence="2" type="ORF">GGQ72_004212</name>
</gene>
<comment type="caution">
    <text evidence="2">The sequence shown here is derived from an EMBL/GenBank/DDBJ whole genome shotgun (WGS) entry which is preliminary data.</text>
</comment>